<feature type="transmembrane region" description="Helical" evidence="1">
    <location>
        <begin position="12"/>
        <end position="41"/>
    </location>
</feature>
<protein>
    <submittedName>
        <fullName evidence="2">Uncharacterized protein</fullName>
    </submittedName>
</protein>
<keyword evidence="1" id="KW-0812">Transmembrane</keyword>
<dbReference type="AlphaFoldDB" id="A0A8D8XVV0"/>
<sequence length="111" mass="12887">METCLLLYVRSLLFLLFSFILHSFFPVFSLEYLLFSFFLFFSSFSNPKNRFFPSNSSTPSAYIFSLPHSSLPHILPASVPSKSSLLLYFILKANINIIFCSQNKYCITTKW</sequence>
<dbReference type="EMBL" id="HBUF01345677">
    <property type="protein sequence ID" value="CAG6709099.1"/>
    <property type="molecule type" value="Transcribed_RNA"/>
</dbReference>
<evidence type="ECO:0000256" key="1">
    <source>
        <dbReference type="SAM" id="Phobius"/>
    </source>
</evidence>
<name>A0A8D8XVV0_9HEMI</name>
<keyword evidence="1" id="KW-0472">Membrane</keyword>
<accession>A0A8D8XVV0</accession>
<evidence type="ECO:0000313" key="2">
    <source>
        <dbReference type="EMBL" id="CAG6709099.1"/>
    </source>
</evidence>
<organism evidence="2">
    <name type="scientific">Cacopsylla melanoneura</name>
    <dbReference type="NCBI Taxonomy" id="428564"/>
    <lineage>
        <taxon>Eukaryota</taxon>
        <taxon>Metazoa</taxon>
        <taxon>Ecdysozoa</taxon>
        <taxon>Arthropoda</taxon>
        <taxon>Hexapoda</taxon>
        <taxon>Insecta</taxon>
        <taxon>Pterygota</taxon>
        <taxon>Neoptera</taxon>
        <taxon>Paraneoptera</taxon>
        <taxon>Hemiptera</taxon>
        <taxon>Sternorrhyncha</taxon>
        <taxon>Psylloidea</taxon>
        <taxon>Psyllidae</taxon>
        <taxon>Psyllinae</taxon>
        <taxon>Cacopsylla</taxon>
    </lineage>
</organism>
<keyword evidence="1" id="KW-1133">Transmembrane helix</keyword>
<reference evidence="2" key="1">
    <citation type="submission" date="2021-05" db="EMBL/GenBank/DDBJ databases">
        <authorList>
            <person name="Alioto T."/>
            <person name="Alioto T."/>
            <person name="Gomez Garrido J."/>
        </authorList>
    </citation>
    <scope>NUCLEOTIDE SEQUENCE</scope>
</reference>
<proteinExistence type="predicted"/>